<dbReference type="InterPro" id="IPR000577">
    <property type="entry name" value="Carb_kinase_FGGY"/>
</dbReference>
<evidence type="ECO:0000256" key="9">
    <source>
        <dbReference type="ARBA" id="ARBA00043149"/>
    </source>
</evidence>
<comment type="caution">
    <text evidence="14">The sequence shown here is derived from an EMBL/GenBank/DDBJ whole genome shotgun (WGS) entry which is preliminary data.</text>
</comment>
<comment type="catalytic activity">
    <reaction evidence="10">
        <text>glycerol + ATP = sn-glycerol 3-phosphate + ADP + H(+)</text>
        <dbReference type="Rhea" id="RHEA:21644"/>
        <dbReference type="ChEBI" id="CHEBI:15378"/>
        <dbReference type="ChEBI" id="CHEBI:17754"/>
        <dbReference type="ChEBI" id="CHEBI:30616"/>
        <dbReference type="ChEBI" id="CHEBI:57597"/>
        <dbReference type="ChEBI" id="CHEBI:456216"/>
        <dbReference type="EC" id="2.7.1.30"/>
    </reaction>
</comment>
<dbReference type="RefSeq" id="XP_067820635.1">
    <property type="nucleotide sequence ID" value="XM_067966690.1"/>
</dbReference>
<evidence type="ECO:0000256" key="3">
    <source>
        <dbReference type="ARBA" id="ARBA00012099"/>
    </source>
</evidence>
<name>A0A976FQS5_BRELC</name>
<evidence type="ECO:0000313" key="15">
    <source>
        <dbReference type="Proteomes" id="UP000294530"/>
    </source>
</evidence>
<evidence type="ECO:0000256" key="4">
    <source>
        <dbReference type="ARBA" id="ARBA00022679"/>
    </source>
</evidence>
<evidence type="ECO:0000256" key="10">
    <source>
        <dbReference type="ARBA" id="ARBA00052101"/>
    </source>
</evidence>
<evidence type="ECO:0000259" key="13">
    <source>
        <dbReference type="Pfam" id="PF02782"/>
    </source>
</evidence>
<comment type="similarity">
    <text evidence="2 11">Belongs to the FGGY kinase family.</text>
</comment>
<keyword evidence="5" id="KW-0547">Nucleotide-binding</keyword>
<dbReference type="GO" id="GO:0005524">
    <property type="term" value="F:ATP binding"/>
    <property type="evidence" value="ECO:0007669"/>
    <property type="project" value="UniProtKB-KW"/>
</dbReference>
<dbReference type="Pfam" id="PF02782">
    <property type="entry name" value="FGGY_C"/>
    <property type="match status" value="1"/>
</dbReference>
<dbReference type="PROSITE" id="PS00445">
    <property type="entry name" value="FGGY_KINASES_2"/>
    <property type="match status" value="1"/>
</dbReference>
<evidence type="ECO:0000256" key="7">
    <source>
        <dbReference type="ARBA" id="ARBA00022798"/>
    </source>
</evidence>
<dbReference type="NCBIfam" id="NF000756">
    <property type="entry name" value="PRK00047.1"/>
    <property type="match status" value="1"/>
</dbReference>
<sequence length="506" mass="55708">MYVGAIDQGTTSSRFIAFDHGGNIVATHQLEHKQIYQQPGWCEHDADEITRNVEMCVREALAMSSIDPSQLQAIGITNQRETALIWDRATGKPLYNAIVWHDTRTLDIVHRLIKGEREHFPGTGADRFRAVTGLPIATYFSAVKIMWLFENVPGLRAKAEAGNVMFGNIDTWLIWKLSGGIDGGVHVTDVTNASRTNLMRLDTLQWDDDIIKCLDIPKSILPIIRSSSEVYAIGHNDSVIPGIPISGALGDQQAALFGQTCFLPGEAKNTYGTGCFFMMNTGTKPTPSTKGLLTTIGYKIGDEPAVYALEGSISYAGSLVQWLRDNLKLINSAPDVEKYAMQVKDNGGVYLVPAFSGLFAPHWRDDARGVMVGLTSYVTRDHICRAALEATAFQTQEVVAAVEGDSGVHLTKLKVDGGMVVNQTLMQFQSDILNVPVVRLAIAESTALGAAYAAGLAVGFWKTMEELRENWQVSATWNPDMKAEKRSYLVHRWSKAVERTLNWVEE</sequence>
<evidence type="ECO:0000256" key="1">
    <source>
        <dbReference type="ARBA" id="ARBA00005190"/>
    </source>
</evidence>
<dbReference type="GO" id="GO:0004370">
    <property type="term" value="F:glycerol kinase activity"/>
    <property type="evidence" value="ECO:0007669"/>
    <property type="project" value="UniProtKB-EC"/>
</dbReference>
<evidence type="ECO:0000256" key="11">
    <source>
        <dbReference type="RuleBase" id="RU003733"/>
    </source>
</evidence>
<dbReference type="InterPro" id="IPR005999">
    <property type="entry name" value="Glycerol_kin"/>
</dbReference>
<dbReference type="FunFam" id="3.30.420.40:FF:000007">
    <property type="entry name" value="Glycerol kinase"/>
    <property type="match status" value="1"/>
</dbReference>
<comment type="pathway">
    <text evidence="1">Polyol metabolism; glycerol degradation via glycerol kinase pathway; sn-glycerol 3-phosphate from glycerol: step 1/1.</text>
</comment>
<dbReference type="Pfam" id="PF00370">
    <property type="entry name" value="FGGY_N"/>
    <property type="match status" value="1"/>
</dbReference>
<dbReference type="SUPFAM" id="SSF53067">
    <property type="entry name" value="Actin-like ATPase domain"/>
    <property type="match status" value="2"/>
</dbReference>
<dbReference type="NCBIfam" id="TIGR01311">
    <property type="entry name" value="glycerol_kin"/>
    <property type="match status" value="1"/>
</dbReference>
<dbReference type="PROSITE" id="PS00933">
    <property type="entry name" value="FGGY_KINASES_1"/>
    <property type="match status" value="1"/>
</dbReference>
<dbReference type="InterPro" id="IPR018484">
    <property type="entry name" value="FGGY_N"/>
</dbReference>
<evidence type="ECO:0000313" key="14">
    <source>
        <dbReference type="EMBL" id="TDH71136.1"/>
    </source>
</evidence>
<keyword evidence="4 11" id="KW-0808">Transferase</keyword>
<dbReference type="FunFam" id="3.30.420.40:FF:000086">
    <property type="entry name" value="Glycerol kinase"/>
    <property type="match status" value="1"/>
</dbReference>
<evidence type="ECO:0000256" key="8">
    <source>
        <dbReference type="ARBA" id="ARBA00022840"/>
    </source>
</evidence>
<keyword evidence="6 11" id="KW-0418">Kinase</keyword>
<feature type="domain" description="Carbohydrate kinase FGGY N-terminal" evidence="12">
    <location>
        <begin position="2"/>
        <end position="258"/>
    </location>
</feature>
<evidence type="ECO:0000256" key="2">
    <source>
        <dbReference type="ARBA" id="ARBA00009156"/>
    </source>
</evidence>
<dbReference type="GO" id="GO:0019563">
    <property type="term" value="P:glycerol catabolic process"/>
    <property type="evidence" value="ECO:0007669"/>
    <property type="project" value="TreeGrafter"/>
</dbReference>
<accession>A0A976FQS5</accession>
<gene>
    <name evidence="14" type="ORF">CCR75_008640</name>
</gene>
<dbReference type="GO" id="GO:0006072">
    <property type="term" value="P:glycerol-3-phosphate metabolic process"/>
    <property type="evidence" value="ECO:0007669"/>
    <property type="project" value="InterPro"/>
</dbReference>
<dbReference type="EMBL" id="SHOA02000004">
    <property type="protein sequence ID" value="TDH71136.1"/>
    <property type="molecule type" value="Genomic_DNA"/>
</dbReference>
<dbReference type="InterPro" id="IPR043129">
    <property type="entry name" value="ATPase_NBD"/>
</dbReference>
<organism evidence="14 15">
    <name type="scientific">Bremia lactucae</name>
    <name type="common">Lettuce downy mildew</name>
    <dbReference type="NCBI Taxonomy" id="4779"/>
    <lineage>
        <taxon>Eukaryota</taxon>
        <taxon>Sar</taxon>
        <taxon>Stramenopiles</taxon>
        <taxon>Oomycota</taxon>
        <taxon>Peronosporomycetes</taxon>
        <taxon>Peronosporales</taxon>
        <taxon>Peronosporaceae</taxon>
        <taxon>Bremia</taxon>
    </lineage>
</organism>
<dbReference type="OrthoDB" id="5422795at2759"/>
<evidence type="ECO:0000256" key="5">
    <source>
        <dbReference type="ARBA" id="ARBA00022741"/>
    </source>
</evidence>
<protein>
    <recommendedName>
        <fullName evidence="3">glycerol kinase</fullName>
        <ecNumber evidence="3">2.7.1.30</ecNumber>
    </recommendedName>
    <alternativeName>
        <fullName evidence="9">ATP:glycerol 3-phosphotransferase</fullName>
    </alternativeName>
</protein>
<dbReference type="KEGG" id="blac:94352361"/>
<dbReference type="GeneID" id="94352361"/>
<dbReference type="Gene3D" id="3.30.420.40">
    <property type="match status" value="2"/>
</dbReference>
<evidence type="ECO:0000259" key="12">
    <source>
        <dbReference type="Pfam" id="PF00370"/>
    </source>
</evidence>
<dbReference type="GO" id="GO:0005829">
    <property type="term" value="C:cytosol"/>
    <property type="evidence" value="ECO:0007669"/>
    <property type="project" value="TreeGrafter"/>
</dbReference>
<evidence type="ECO:0000256" key="6">
    <source>
        <dbReference type="ARBA" id="ARBA00022777"/>
    </source>
</evidence>
<dbReference type="PANTHER" id="PTHR10196">
    <property type="entry name" value="SUGAR KINASE"/>
    <property type="match status" value="1"/>
</dbReference>
<dbReference type="InterPro" id="IPR018485">
    <property type="entry name" value="FGGY_C"/>
</dbReference>
<feature type="domain" description="Carbohydrate kinase FGGY C-terminal" evidence="13">
    <location>
        <begin position="268"/>
        <end position="457"/>
    </location>
</feature>
<keyword evidence="8" id="KW-0067">ATP-binding</keyword>
<dbReference type="Proteomes" id="UP000294530">
    <property type="component" value="Unassembled WGS sequence"/>
</dbReference>
<dbReference type="CDD" id="cd07769">
    <property type="entry name" value="ASKHA_NBD_FGGY_GK"/>
    <property type="match status" value="1"/>
</dbReference>
<dbReference type="EC" id="2.7.1.30" evidence="3"/>
<dbReference type="InterPro" id="IPR018483">
    <property type="entry name" value="Carb_kinase_FGGY_CS"/>
</dbReference>
<dbReference type="PIRSF" id="PIRSF000538">
    <property type="entry name" value="GlpK"/>
    <property type="match status" value="1"/>
</dbReference>
<keyword evidence="15" id="KW-1185">Reference proteome</keyword>
<dbReference type="AlphaFoldDB" id="A0A976FQS5"/>
<keyword evidence="7" id="KW-0319">Glycerol metabolism</keyword>
<reference evidence="14 15" key="1">
    <citation type="journal article" date="2021" name="Genome Biol.">
        <title>AFLAP: assembly-free linkage analysis pipeline using k-mers from genome sequencing data.</title>
        <authorList>
            <person name="Fletcher K."/>
            <person name="Zhang L."/>
            <person name="Gil J."/>
            <person name="Han R."/>
            <person name="Cavanaugh K."/>
            <person name="Michelmore R."/>
        </authorList>
    </citation>
    <scope>NUCLEOTIDE SEQUENCE [LARGE SCALE GENOMIC DNA]</scope>
    <source>
        <strain evidence="14 15">SF5</strain>
    </source>
</reference>
<proteinExistence type="inferred from homology"/>
<dbReference type="PANTHER" id="PTHR10196:SF69">
    <property type="entry name" value="GLYCEROL KINASE"/>
    <property type="match status" value="1"/>
</dbReference>